<dbReference type="PRINTS" id="PR00047">
    <property type="entry name" value="STROIDFINGER"/>
</dbReference>
<dbReference type="Proteomes" id="UP000663866">
    <property type="component" value="Unassembled WGS sequence"/>
</dbReference>
<dbReference type="PANTHER" id="PTHR24082:SF507">
    <property type="entry name" value="BILE ACID RECEPTOR-RELATED"/>
    <property type="match status" value="1"/>
</dbReference>
<evidence type="ECO:0000256" key="4">
    <source>
        <dbReference type="ARBA" id="ARBA00023015"/>
    </source>
</evidence>
<keyword evidence="4" id="KW-0805">Transcription regulation</keyword>
<dbReference type="Pfam" id="PF00105">
    <property type="entry name" value="zf-C4"/>
    <property type="match status" value="1"/>
</dbReference>
<dbReference type="AlphaFoldDB" id="A0A816PNB6"/>
<evidence type="ECO:0000313" key="14">
    <source>
        <dbReference type="EMBL" id="CAF3849992.1"/>
    </source>
</evidence>
<keyword evidence="1" id="KW-0479">Metal-binding</keyword>
<dbReference type="PROSITE" id="PS51030">
    <property type="entry name" value="NUCLEAR_REC_DBD_2"/>
    <property type="match status" value="1"/>
</dbReference>
<dbReference type="Proteomes" id="UP000663824">
    <property type="component" value="Unassembled WGS sequence"/>
</dbReference>
<dbReference type="GO" id="GO:0000122">
    <property type="term" value="P:negative regulation of transcription by RNA polymerase II"/>
    <property type="evidence" value="ECO:0007669"/>
    <property type="project" value="TreeGrafter"/>
</dbReference>
<dbReference type="SMART" id="SM00399">
    <property type="entry name" value="ZnF_C4"/>
    <property type="match status" value="1"/>
</dbReference>
<dbReference type="InterPro" id="IPR050234">
    <property type="entry name" value="Nuclear_hormone_rcpt_NR1"/>
</dbReference>
<organism evidence="10 16">
    <name type="scientific">Rotaria magnacalcarata</name>
    <dbReference type="NCBI Taxonomy" id="392030"/>
    <lineage>
        <taxon>Eukaryota</taxon>
        <taxon>Metazoa</taxon>
        <taxon>Spiralia</taxon>
        <taxon>Gnathifera</taxon>
        <taxon>Rotifera</taxon>
        <taxon>Eurotatoria</taxon>
        <taxon>Bdelloidea</taxon>
        <taxon>Philodinida</taxon>
        <taxon>Philodinidae</taxon>
        <taxon>Rotaria</taxon>
    </lineage>
</organism>
<dbReference type="EMBL" id="CAJOBG010000347">
    <property type="protein sequence ID" value="CAF3801314.1"/>
    <property type="molecule type" value="Genomic_DNA"/>
</dbReference>
<accession>A0A816PNB6</accession>
<evidence type="ECO:0000313" key="15">
    <source>
        <dbReference type="Proteomes" id="UP000663866"/>
    </source>
</evidence>
<keyword evidence="5" id="KW-0238">DNA-binding</keyword>
<evidence type="ECO:0000256" key="5">
    <source>
        <dbReference type="ARBA" id="ARBA00023125"/>
    </source>
</evidence>
<dbReference type="PROSITE" id="PS51257">
    <property type="entry name" value="PROKAR_LIPOPROTEIN"/>
    <property type="match status" value="1"/>
</dbReference>
<dbReference type="GO" id="GO:0030154">
    <property type="term" value="P:cell differentiation"/>
    <property type="evidence" value="ECO:0007669"/>
    <property type="project" value="TreeGrafter"/>
</dbReference>
<dbReference type="Gene3D" id="3.30.50.10">
    <property type="entry name" value="Erythroid Transcription Factor GATA-1, subunit A"/>
    <property type="match status" value="1"/>
</dbReference>
<evidence type="ECO:0000313" key="10">
    <source>
        <dbReference type="EMBL" id="CAF2050687.1"/>
    </source>
</evidence>
<sequence>MQSTGRNNVCQVCGDYAVIVNYGVLSCLPCRTFFRRNAYRSHEIAACRHAGHCEMNSLRRKFCLSCRLAKCFTMGMSTNLIRKTNSTKKKRTLSISNDENLTVVTIPQESALDRSPGAHNLTLNPSDRIIISNVVHAFDAFSGVSQMRRILEAVKKSAYNFQYNLCLIIEFLSSYYNCVQAFISSTPDFKILTSTEQISLFQRNLLGVLCGCTVCLLNESGVFDTPENELVFSLLYDTEVTLQSKNIVQKLNYDPVVTKLMLVCLAFSSNCYMVNNHGNINQDSLLLGTFRLFGSQNAYVEVCWKYLLEKYGFNHAVKLYSNLIKQLLDTFSVSIDMYNNNILHRIFLDALIQQTETLSIVDKNSTVPLWGKLL</sequence>
<evidence type="ECO:0000256" key="6">
    <source>
        <dbReference type="ARBA" id="ARBA00023163"/>
    </source>
</evidence>
<name>A0A816PNB6_9BILA</name>
<keyword evidence="7" id="KW-0675">Receptor</keyword>
<keyword evidence="3" id="KW-0862">Zinc</keyword>
<evidence type="ECO:0000256" key="8">
    <source>
        <dbReference type="ARBA" id="ARBA00023242"/>
    </source>
</evidence>
<evidence type="ECO:0000313" key="16">
    <source>
        <dbReference type="Proteomes" id="UP000663887"/>
    </source>
</evidence>
<evidence type="ECO:0000256" key="1">
    <source>
        <dbReference type="ARBA" id="ARBA00022723"/>
    </source>
</evidence>
<evidence type="ECO:0000256" key="7">
    <source>
        <dbReference type="ARBA" id="ARBA00023170"/>
    </source>
</evidence>
<dbReference type="EMBL" id="CAJNRG010002735">
    <property type="protein sequence ID" value="CAF2050687.1"/>
    <property type="molecule type" value="Genomic_DNA"/>
</dbReference>
<evidence type="ECO:0000256" key="3">
    <source>
        <dbReference type="ARBA" id="ARBA00022833"/>
    </source>
</evidence>
<keyword evidence="15" id="KW-1185">Reference proteome</keyword>
<evidence type="ECO:0000313" key="12">
    <source>
        <dbReference type="EMBL" id="CAF2156881.1"/>
    </source>
</evidence>
<evidence type="ECO:0000313" key="11">
    <source>
        <dbReference type="EMBL" id="CAF2077763.1"/>
    </source>
</evidence>
<dbReference type="EMBL" id="CAJNRE010008914">
    <property type="protein sequence ID" value="CAF2077763.1"/>
    <property type="molecule type" value="Genomic_DNA"/>
</dbReference>
<dbReference type="InterPro" id="IPR001628">
    <property type="entry name" value="Znf_hrmn_rcpt"/>
</dbReference>
<gene>
    <name evidence="11" type="ORF">MBJ925_LOCUS17953</name>
    <name evidence="13" type="ORF">OVN521_LOCUS3889</name>
    <name evidence="14" type="ORF">UXM345_LOCUS7769</name>
    <name evidence="12" type="ORF">WKI299_LOCUS31540</name>
    <name evidence="10" type="ORF">XDN619_LOCUS8470</name>
</gene>
<dbReference type="Proteomes" id="UP000663842">
    <property type="component" value="Unassembled WGS sequence"/>
</dbReference>
<dbReference type="GO" id="GO:0004879">
    <property type="term" value="F:nuclear receptor activity"/>
    <property type="evidence" value="ECO:0007669"/>
    <property type="project" value="TreeGrafter"/>
</dbReference>
<evidence type="ECO:0000313" key="13">
    <source>
        <dbReference type="EMBL" id="CAF3801314.1"/>
    </source>
</evidence>
<dbReference type="SUPFAM" id="SSF57716">
    <property type="entry name" value="Glucocorticoid receptor-like (DNA-binding domain)"/>
    <property type="match status" value="1"/>
</dbReference>
<dbReference type="GO" id="GO:0008270">
    <property type="term" value="F:zinc ion binding"/>
    <property type="evidence" value="ECO:0007669"/>
    <property type="project" value="UniProtKB-KW"/>
</dbReference>
<evidence type="ECO:0000259" key="9">
    <source>
        <dbReference type="PROSITE" id="PS51030"/>
    </source>
</evidence>
<dbReference type="InterPro" id="IPR013088">
    <property type="entry name" value="Znf_NHR/GATA"/>
</dbReference>
<proteinExistence type="predicted"/>
<evidence type="ECO:0000256" key="2">
    <source>
        <dbReference type="ARBA" id="ARBA00022771"/>
    </source>
</evidence>
<protein>
    <recommendedName>
        <fullName evidence="9">Nuclear receptor domain-containing protein</fullName>
    </recommendedName>
</protein>
<feature type="domain" description="Nuclear receptor" evidence="9">
    <location>
        <begin position="7"/>
        <end position="83"/>
    </location>
</feature>
<dbReference type="EMBL" id="CAJOBF010000655">
    <property type="protein sequence ID" value="CAF3849992.1"/>
    <property type="molecule type" value="Genomic_DNA"/>
</dbReference>
<keyword evidence="8" id="KW-0539">Nucleus</keyword>
<dbReference type="PANTHER" id="PTHR24082">
    <property type="entry name" value="NUCLEAR HORMONE RECEPTOR"/>
    <property type="match status" value="1"/>
</dbReference>
<dbReference type="GO" id="GO:0000978">
    <property type="term" value="F:RNA polymerase II cis-regulatory region sequence-specific DNA binding"/>
    <property type="evidence" value="ECO:0007669"/>
    <property type="project" value="TreeGrafter"/>
</dbReference>
<keyword evidence="6" id="KW-0804">Transcription</keyword>
<keyword evidence="2" id="KW-0863">Zinc-finger</keyword>
<dbReference type="Proteomes" id="UP000663887">
    <property type="component" value="Unassembled WGS sequence"/>
</dbReference>
<dbReference type="PROSITE" id="PS00031">
    <property type="entry name" value="NUCLEAR_REC_DBD_1"/>
    <property type="match status" value="1"/>
</dbReference>
<comment type="caution">
    <text evidence="10">The sequence shown here is derived from an EMBL/GenBank/DDBJ whole genome shotgun (WGS) entry which is preliminary data.</text>
</comment>
<dbReference type="EMBL" id="CAJNRF010014437">
    <property type="protein sequence ID" value="CAF2156881.1"/>
    <property type="molecule type" value="Genomic_DNA"/>
</dbReference>
<reference evidence="10" key="1">
    <citation type="submission" date="2021-02" db="EMBL/GenBank/DDBJ databases">
        <authorList>
            <person name="Nowell W R."/>
        </authorList>
    </citation>
    <scope>NUCLEOTIDE SEQUENCE</scope>
</reference>
<dbReference type="Proteomes" id="UP000663856">
    <property type="component" value="Unassembled WGS sequence"/>
</dbReference>
<dbReference type="GO" id="GO:0045944">
    <property type="term" value="P:positive regulation of transcription by RNA polymerase II"/>
    <property type="evidence" value="ECO:0007669"/>
    <property type="project" value="TreeGrafter"/>
</dbReference>